<dbReference type="RefSeq" id="WP_379776337.1">
    <property type="nucleotide sequence ID" value="NZ_JBHSMZ010000024.1"/>
</dbReference>
<dbReference type="Proteomes" id="UP001596086">
    <property type="component" value="Unassembled WGS sequence"/>
</dbReference>
<comment type="caution">
    <text evidence="1">The sequence shown here is derived from an EMBL/GenBank/DDBJ whole genome shotgun (WGS) entry which is preliminary data.</text>
</comment>
<evidence type="ECO:0000313" key="2">
    <source>
        <dbReference type="Proteomes" id="UP001596086"/>
    </source>
</evidence>
<accession>A0ABW0S7B9</accession>
<organism evidence="1 2">
    <name type="scientific">Massilia aerilata</name>
    <dbReference type="NCBI Taxonomy" id="453817"/>
    <lineage>
        <taxon>Bacteria</taxon>
        <taxon>Pseudomonadati</taxon>
        <taxon>Pseudomonadota</taxon>
        <taxon>Betaproteobacteria</taxon>
        <taxon>Burkholderiales</taxon>
        <taxon>Oxalobacteraceae</taxon>
        <taxon>Telluria group</taxon>
        <taxon>Massilia</taxon>
    </lineage>
</organism>
<proteinExistence type="predicted"/>
<dbReference type="EMBL" id="JBHSMZ010000024">
    <property type="protein sequence ID" value="MFC5551752.1"/>
    <property type="molecule type" value="Genomic_DNA"/>
</dbReference>
<reference evidence="2" key="1">
    <citation type="journal article" date="2019" name="Int. J. Syst. Evol. Microbiol.">
        <title>The Global Catalogue of Microorganisms (GCM) 10K type strain sequencing project: providing services to taxonomists for standard genome sequencing and annotation.</title>
        <authorList>
            <consortium name="The Broad Institute Genomics Platform"/>
            <consortium name="The Broad Institute Genome Sequencing Center for Infectious Disease"/>
            <person name="Wu L."/>
            <person name="Ma J."/>
        </authorList>
    </citation>
    <scope>NUCLEOTIDE SEQUENCE [LARGE SCALE GENOMIC DNA]</scope>
    <source>
        <strain evidence="2">CGMCC 4.5798</strain>
    </source>
</reference>
<gene>
    <name evidence="1" type="ORF">ACFPO9_24810</name>
</gene>
<keyword evidence="2" id="KW-1185">Reference proteome</keyword>
<evidence type="ECO:0008006" key="3">
    <source>
        <dbReference type="Google" id="ProtNLM"/>
    </source>
</evidence>
<name>A0ABW0S7B9_9BURK</name>
<sequence length="204" mass="21944">MEDLTEPQPHEAARYVTYNEDGTLDGCYLQVPPEEHVDRMIVIDEELAPAWVNYRANEAREGIELAPAAVSIVDLDALKSEAISSTYSDVDAVTAAAVGNRVEEYRDAEVTARVFAAAGYEGEVDVVVSSYAQYNPTGEAQTNQWAADQIIARADAFRSAQKAMRAQRFASQAAMRAAETPGALAAAAEAWNDFIAGVRAALGV</sequence>
<evidence type="ECO:0000313" key="1">
    <source>
        <dbReference type="EMBL" id="MFC5551752.1"/>
    </source>
</evidence>
<protein>
    <recommendedName>
        <fullName evidence="3">Phage tail protein</fullName>
    </recommendedName>
</protein>